<comment type="caution">
    <text evidence="6">The sequence shown here is derived from an EMBL/GenBank/DDBJ whole genome shotgun (WGS) entry which is preliminary data.</text>
</comment>
<dbReference type="RefSeq" id="WP_344814435.1">
    <property type="nucleotide sequence ID" value="NZ_BAAAYX010000026.1"/>
</dbReference>
<dbReference type="GO" id="GO:0016787">
    <property type="term" value="F:hydrolase activity"/>
    <property type="evidence" value="ECO:0007669"/>
    <property type="project" value="UniProtKB-KW"/>
</dbReference>
<keyword evidence="2" id="KW-0326">Glycosidase</keyword>
<evidence type="ECO:0000259" key="4">
    <source>
        <dbReference type="Pfam" id="PF03633"/>
    </source>
</evidence>
<gene>
    <name evidence="6" type="ORF">GCM10022204_42070</name>
</gene>
<proteinExistence type="inferred from homology"/>
<keyword evidence="7" id="KW-1185">Reference proteome</keyword>
<feature type="domain" description="Glycoside hydrolase family 65 central catalytic" evidence="3">
    <location>
        <begin position="352"/>
        <end position="720"/>
    </location>
</feature>
<reference evidence="7" key="1">
    <citation type="journal article" date="2019" name="Int. J. Syst. Evol. Microbiol.">
        <title>The Global Catalogue of Microorganisms (GCM) 10K type strain sequencing project: providing services to taxonomists for standard genome sequencing and annotation.</title>
        <authorList>
            <consortium name="The Broad Institute Genomics Platform"/>
            <consortium name="The Broad Institute Genome Sequencing Center for Infectious Disease"/>
            <person name="Wu L."/>
            <person name="Ma J."/>
        </authorList>
    </citation>
    <scope>NUCLEOTIDE SEQUENCE [LARGE SCALE GENOMIC DNA]</scope>
    <source>
        <strain evidence="7">JCM 16548</strain>
    </source>
</reference>
<dbReference type="Pfam" id="PF03632">
    <property type="entry name" value="Glyco_hydro_65m"/>
    <property type="match status" value="1"/>
</dbReference>
<feature type="domain" description="Glycoside hydrolase family 65 N-terminal" evidence="5">
    <location>
        <begin position="33"/>
        <end position="296"/>
    </location>
</feature>
<evidence type="ECO:0000313" key="7">
    <source>
        <dbReference type="Proteomes" id="UP001500051"/>
    </source>
</evidence>
<dbReference type="InterPro" id="IPR005196">
    <property type="entry name" value="Glyco_hydro_65_N"/>
</dbReference>
<sequence>MRGSSGDTPPDAADPLDRHRFPVEDWRFVERAYGGKDLGVTETLFAVGNGYLGLRGNVEEGRETHAHGTFINGFHEIWPIRHAEEAFGFARVGQTIVNVPDNKTIKLYVDDEPLLLAVADLRSYERALDFRSGVLTREITWRTPGGKSVHVKSTRMVSFPQRHLAIMTFEVTMLDFGAPVVISSQTLNRQDGRDEYHVKAAAMGAGVDPRKAESFEDRVLDPQLHQAEDERIVLGYRCHNSKMTLAVGVDHSIVTDNPYTQHISADEDTGKMVYRVDAEPGRTITVTKIVSYHSSRGVPVRELVDRCRRTLDRVERQGVELQYSEQRRWLDEFWARADVEVAGQPEVQQAIRWNLFQLAQATGRAEQSGVPAKGVSGSGYGGHYFWDTEIYVLPFLTYTSPWMAHSALRFRYNMLPAAHSRAEDLAQQGALFPWRTINGEEASAYYAAGTAQYHIDADISYALMKYVTATGDEDFLRREGVDILVETARLWADLGFWRERSDDDGAASSFHIHGVTGPDEYTTVVNDNLFTNVMARFNLAKAAEVVRRLAEHDGVLFDQLVDRLGLEQREVDDWAAAAEAMSIPYDKGTGIHPQDSRFLDREVWDLKATPADRRPLLLHYHPLVIYRFQVIKQADVVLALFLQGDHFTLEEKRADFDYYDPITTGDSTLSGVVQSIIAAEVGYRSLALRYFYSSLFVDLADLHGNTSDGVHVASTGGVWNALVFGFGGMRDYNGVITFDPRLPADWDRLSFRFMLRGTRVKVSVVRDSISFEVEDGEYAEMSVRGEHVTVRAGAPVTVPLDGQGPLIDGEPTLHSGERRQDGTLIIASVPQAVSRRQHR</sequence>
<accession>A0ABP7EG77</accession>
<dbReference type="PANTHER" id="PTHR11051">
    <property type="entry name" value="GLYCOSYL HYDROLASE-RELATED"/>
    <property type="match status" value="1"/>
</dbReference>
<evidence type="ECO:0000259" key="5">
    <source>
        <dbReference type="Pfam" id="PF03636"/>
    </source>
</evidence>
<dbReference type="PANTHER" id="PTHR11051:SF13">
    <property type="entry name" value="GLYCOSYL TRANSFERASE"/>
    <property type="match status" value="1"/>
</dbReference>
<organism evidence="6 7">
    <name type="scientific">Microlunatus aurantiacus</name>
    <dbReference type="NCBI Taxonomy" id="446786"/>
    <lineage>
        <taxon>Bacteria</taxon>
        <taxon>Bacillati</taxon>
        <taxon>Actinomycetota</taxon>
        <taxon>Actinomycetes</taxon>
        <taxon>Propionibacteriales</taxon>
        <taxon>Propionibacteriaceae</taxon>
        <taxon>Microlunatus</taxon>
    </lineage>
</organism>
<dbReference type="InterPro" id="IPR017045">
    <property type="entry name" value="Malt_Pase/Glycosyl_Hdrlase"/>
</dbReference>
<dbReference type="EMBL" id="BAAAYX010000026">
    <property type="protein sequence ID" value="GAA3717724.1"/>
    <property type="molecule type" value="Genomic_DNA"/>
</dbReference>
<protein>
    <submittedName>
        <fullName evidence="6">Glycosyl hydrolase family 65 protein</fullName>
    </submittedName>
</protein>
<keyword evidence="6" id="KW-0378">Hydrolase</keyword>
<dbReference type="InterPro" id="IPR008928">
    <property type="entry name" value="6-hairpin_glycosidase_sf"/>
</dbReference>
<dbReference type="Gene3D" id="2.70.98.40">
    <property type="entry name" value="Glycoside hydrolase, family 65, N-terminal domain"/>
    <property type="match status" value="1"/>
</dbReference>
<dbReference type="Gene3D" id="2.60.420.10">
    <property type="entry name" value="Maltose phosphorylase, domain 3"/>
    <property type="match status" value="1"/>
</dbReference>
<dbReference type="PIRSF" id="PIRSF036289">
    <property type="entry name" value="Glycosyl_hydrolase_malt_phosph"/>
    <property type="match status" value="1"/>
</dbReference>
<dbReference type="InterPro" id="IPR011013">
    <property type="entry name" value="Gal_mutarotase_sf_dom"/>
</dbReference>
<dbReference type="SUPFAM" id="SSF74650">
    <property type="entry name" value="Galactose mutarotase-like"/>
    <property type="match status" value="1"/>
</dbReference>
<dbReference type="Proteomes" id="UP001500051">
    <property type="component" value="Unassembled WGS sequence"/>
</dbReference>
<evidence type="ECO:0000313" key="6">
    <source>
        <dbReference type="EMBL" id="GAA3717724.1"/>
    </source>
</evidence>
<evidence type="ECO:0000256" key="2">
    <source>
        <dbReference type="ARBA" id="ARBA00023295"/>
    </source>
</evidence>
<dbReference type="SUPFAM" id="SSF48208">
    <property type="entry name" value="Six-hairpin glycosidases"/>
    <property type="match status" value="1"/>
</dbReference>
<dbReference type="Gene3D" id="1.50.10.10">
    <property type="match status" value="1"/>
</dbReference>
<dbReference type="Pfam" id="PF03633">
    <property type="entry name" value="Glyco_hydro_65C"/>
    <property type="match status" value="1"/>
</dbReference>
<evidence type="ECO:0000256" key="1">
    <source>
        <dbReference type="ARBA" id="ARBA00006768"/>
    </source>
</evidence>
<feature type="domain" description="Glycoside hydrolase family 65 C-terminal" evidence="4">
    <location>
        <begin position="729"/>
        <end position="790"/>
    </location>
</feature>
<name>A0ABP7EG77_9ACTN</name>
<comment type="similarity">
    <text evidence="1">Belongs to the glycosyl hydrolase 65 family.</text>
</comment>
<dbReference type="InterPro" id="IPR037018">
    <property type="entry name" value="GH65_N"/>
</dbReference>
<dbReference type="InterPro" id="IPR012341">
    <property type="entry name" value="6hp_glycosidase-like_sf"/>
</dbReference>
<dbReference type="InterPro" id="IPR005194">
    <property type="entry name" value="Glyco_hydro_65_C"/>
</dbReference>
<dbReference type="InterPro" id="IPR005195">
    <property type="entry name" value="Glyco_hydro_65_M"/>
</dbReference>
<evidence type="ECO:0000259" key="3">
    <source>
        <dbReference type="Pfam" id="PF03632"/>
    </source>
</evidence>
<dbReference type="Pfam" id="PF03636">
    <property type="entry name" value="Glyco_hydro_65N"/>
    <property type="match status" value="1"/>
</dbReference>